<keyword evidence="1" id="KW-0238">DNA-binding</keyword>
<dbReference type="PANTHER" id="PTHR30349:SF64">
    <property type="entry name" value="PROPHAGE INTEGRASE INTD-RELATED"/>
    <property type="match status" value="1"/>
</dbReference>
<keyword evidence="2" id="KW-0233">DNA recombination</keyword>
<evidence type="ECO:0000313" key="5">
    <source>
        <dbReference type="Proteomes" id="UP000326384"/>
    </source>
</evidence>
<keyword evidence="5" id="KW-1185">Reference proteome</keyword>
<dbReference type="PANTHER" id="PTHR30349">
    <property type="entry name" value="PHAGE INTEGRASE-RELATED"/>
    <property type="match status" value="1"/>
</dbReference>
<evidence type="ECO:0000256" key="2">
    <source>
        <dbReference type="ARBA" id="ARBA00023172"/>
    </source>
</evidence>
<dbReference type="Gene3D" id="1.10.443.10">
    <property type="entry name" value="Intergrase catalytic core"/>
    <property type="match status" value="1"/>
</dbReference>
<dbReference type="Gene3D" id="1.10.150.130">
    <property type="match status" value="1"/>
</dbReference>
<feature type="domain" description="Phage integrase SAM-like" evidence="3">
    <location>
        <begin position="105"/>
        <end position="187"/>
    </location>
</feature>
<dbReference type="Pfam" id="PF13102">
    <property type="entry name" value="Phage_int_SAM_5"/>
    <property type="match status" value="1"/>
</dbReference>
<dbReference type="InterPro" id="IPR013762">
    <property type="entry name" value="Integrase-like_cat_sf"/>
</dbReference>
<dbReference type="InterPro" id="IPR050090">
    <property type="entry name" value="Tyrosine_recombinase_XerCD"/>
</dbReference>
<comment type="caution">
    <text evidence="4">The sequence shown here is derived from an EMBL/GenBank/DDBJ whole genome shotgun (WGS) entry which is preliminary data.</text>
</comment>
<sequence length="410" mass="49135">MTLQFFLSENCGTQKNIHLVITENQQNKKYNFRTNLSISEENWDKEKQRPCNIYIKKYKILNTKLDCIKKKITGYIDNKKILRREISCKIKNIGNGVQDPPQENTLLYYMQWYIDSKKDLICHSTYKRYKVFFRLMERFEGFLCKSVYIENVDSDFIRDFMVFGKKEEYSENTIYRTIHFIKTILNFVERKGIRTCVRELELRREKQKKEVVTLTEKEIIKIQKTVVPKELQAAKDWLLISCYTGQRFSDFIRFNTQQLHSIEGKTCLSFEQQKTKKEIFLPLHPKVLHIIEQNENRFPKIMDIQHYNKYIKEIAKLAHLNESLKSRKRIGYRSKEVQTEKWETLSSHIGRRSFATNFYGKIPTPLLMEATGHSTEQMFLRYINPVNKDRILSLGNYFDKIDEGKMAYQY</sequence>
<proteinExistence type="predicted"/>
<dbReference type="InterPro" id="IPR010998">
    <property type="entry name" value="Integrase_recombinase_N"/>
</dbReference>
<dbReference type="Proteomes" id="UP000326384">
    <property type="component" value="Unassembled WGS sequence"/>
</dbReference>
<dbReference type="EMBL" id="VTPV01000002">
    <property type="protein sequence ID" value="KAB1231978.1"/>
    <property type="molecule type" value="Genomic_DNA"/>
</dbReference>
<name>A0A5N4BU58_9FLAO</name>
<dbReference type="SUPFAM" id="SSF56349">
    <property type="entry name" value="DNA breaking-rejoining enzymes"/>
    <property type="match status" value="1"/>
</dbReference>
<evidence type="ECO:0000313" key="4">
    <source>
        <dbReference type="EMBL" id="KAB1231978.1"/>
    </source>
</evidence>
<dbReference type="RefSeq" id="WP_152289141.1">
    <property type="nucleotide sequence ID" value="NZ_VTPV01000002.1"/>
</dbReference>
<dbReference type="InterPro" id="IPR025269">
    <property type="entry name" value="SAM-like_dom"/>
</dbReference>
<gene>
    <name evidence="4" type="ORF">F8D52_04900</name>
</gene>
<evidence type="ECO:0000259" key="3">
    <source>
        <dbReference type="Pfam" id="PF13102"/>
    </source>
</evidence>
<protein>
    <submittedName>
        <fullName evidence="4">Site-specific integrase</fullName>
    </submittedName>
</protein>
<evidence type="ECO:0000256" key="1">
    <source>
        <dbReference type="ARBA" id="ARBA00023125"/>
    </source>
</evidence>
<dbReference type="InterPro" id="IPR011010">
    <property type="entry name" value="DNA_brk_join_enz"/>
</dbReference>
<accession>A0A5N4BU58</accession>
<organism evidence="4 5">
    <name type="scientific">Chryseobacterium viscerum</name>
    <dbReference type="NCBI Taxonomy" id="1037377"/>
    <lineage>
        <taxon>Bacteria</taxon>
        <taxon>Pseudomonadati</taxon>
        <taxon>Bacteroidota</taxon>
        <taxon>Flavobacteriia</taxon>
        <taxon>Flavobacteriales</taxon>
        <taxon>Weeksellaceae</taxon>
        <taxon>Chryseobacterium group</taxon>
        <taxon>Chryseobacterium</taxon>
    </lineage>
</organism>
<reference evidence="4 5" key="1">
    <citation type="journal article" date="2019" name="Stand. Genomic Sci.">
        <title>Draft Whole-Genome Sequence of a Novel Chryseobacterium viscerum Strain Isolated from Fresh Water at Dripping Springs, New Mexico.</title>
        <authorList>
            <person name="Kyndt J.A."/>
            <person name="Moore T.C."/>
        </authorList>
    </citation>
    <scope>NUCLEOTIDE SEQUENCE [LARGE SCALE GENOMIC DNA]</scope>
    <source>
        <strain evidence="4 5">DPS</strain>
    </source>
</reference>